<comment type="similarity">
    <text evidence="1">Belongs to the 'phage' integrase family.</text>
</comment>
<gene>
    <name evidence="9" type="ORF">DF3PB_2820001</name>
</gene>
<dbReference type="InterPro" id="IPR038488">
    <property type="entry name" value="Integrase_DNA-bd_sf"/>
</dbReference>
<dbReference type="InterPro" id="IPR010998">
    <property type="entry name" value="Integrase_recombinase_N"/>
</dbReference>
<accession>A0A380TFI7</accession>
<evidence type="ECO:0000256" key="4">
    <source>
        <dbReference type="ARBA" id="ARBA00023172"/>
    </source>
</evidence>
<dbReference type="EMBL" id="UIDG01000204">
    <property type="protein sequence ID" value="SUS06439.1"/>
    <property type="molecule type" value="Genomic_DNA"/>
</dbReference>
<dbReference type="InterPro" id="IPR011010">
    <property type="entry name" value="DNA_brk_join_enz"/>
</dbReference>
<dbReference type="Pfam" id="PF00589">
    <property type="entry name" value="Phage_integrase"/>
    <property type="match status" value="1"/>
</dbReference>
<sequence>MSETGQRSVPNRAKITKTTVDALKSGAVLWDIDLRGFGVRCREGGTKTYIVQYRAGSGRGAPLRKYTIGKHGSPWTPDLARKEARRVLGLVANGADPASERASEKKAGTVAQLCDAFLTEHVEAKRKGRTATEYRRLIDLFIKPALGDLKASDVTRTHVSRLHHSLRTTPYQANRVLAVCSAMFTLAERWGLRPDGSNPCQHVEKFRELARERMLSAEELARLGDGLAAYRGSPYVVAAVKLLVFTGARLSEVLGLRWEWIDFKRGEARLPDSKTGAKTLHLPPPALAVLAELPRIEGNSHVIVGDVAGRPLVNLGKAWRAIRKQAGLDDVRIHDLRHAFASIAASSGMGLPIIGKMLGHADAKTTQRYAHLAADPVKAAAAAVANSIAEAMGGGKPAAVMPIRKSNV</sequence>
<dbReference type="PANTHER" id="PTHR30629:SF2">
    <property type="entry name" value="PROPHAGE INTEGRASE INTS-RELATED"/>
    <property type="match status" value="1"/>
</dbReference>
<evidence type="ECO:0000259" key="8">
    <source>
        <dbReference type="PROSITE" id="PS51900"/>
    </source>
</evidence>
<dbReference type="Pfam" id="PF13356">
    <property type="entry name" value="Arm-DNA-bind_3"/>
    <property type="match status" value="1"/>
</dbReference>
<dbReference type="GO" id="GO:0006310">
    <property type="term" value="P:DNA recombination"/>
    <property type="evidence" value="ECO:0007669"/>
    <property type="project" value="UniProtKB-KW"/>
</dbReference>
<feature type="domain" description="Tyr recombinase" evidence="7">
    <location>
        <begin position="210"/>
        <end position="382"/>
    </location>
</feature>
<dbReference type="CDD" id="cd00796">
    <property type="entry name" value="INT_Rci_Hp1_C"/>
    <property type="match status" value="1"/>
</dbReference>
<dbReference type="Gene3D" id="3.30.160.390">
    <property type="entry name" value="Integrase, DNA-binding domain"/>
    <property type="match status" value="1"/>
</dbReference>
<evidence type="ECO:0000256" key="6">
    <source>
        <dbReference type="ARBA" id="ARBA00023296"/>
    </source>
</evidence>
<keyword evidence="3" id="KW-0238">DNA-binding</keyword>
<keyword evidence="2" id="KW-0229">DNA integration</keyword>
<evidence type="ECO:0000313" key="9">
    <source>
        <dbReference type="EMBL" id="SUS06439.1"/>
    </source>
</evidence>
<dbReference type="Gene3D" id="1.10.150.130">
    <property type="match status" value="1"/>
</dbReference>
<keyword evidence="5" id="KW-1179">Viral genome integration</keyword>
<dbReference type="GO" id="GO:0075713">
    <property type="term" value="P:establishment of integrated proviral latency"/>
    <property type="evidence" value="ECO:0007669"/>
    <property type="project" value="UniProtKB-KW"/>
</dbReference>
<dbReference type="AlphaFoldDB" id="A0A380TFI7"/>
<name>A0A380TFI7_9ZZZZ</name>
<evidence type="ECO:0000256" key="1">
    <source>
        <dbReference type="ARBA" id="ARBA00008857"/>
    </source>
</evidence>
<evidence type="ECO:0000256" key="5">
    <source>
        <dbReference type="ARBA" id="ARBA00023195"/>
    </source>
</evidence>
<feature type="domain" description="Core-binding (CB)" evidence="8">
    <location>
        <begin position="108"/>
        <end position="188"/>
    </location>
</feature>
<dbReference type="Gene3D" id="1.10.443.10">
    <property type="entry name" value="Intergrase catalytic core"/>
    <property type="match status" value="1"/>
</dbReference>
<dbReference type="GO" id="GO:0015074">
    <property type="term" value="P:DNA integration"/>
    <property type="evidence" value="ECO:0007669"/>
    <property type="project" value="UniProtKB-KW"/>
</dbReference>
<keyword evidence="6" id="KW-1160">Virus entry into host cell</keyword>
<dbReference type="InterPro" id="IPR002104">
    <property type="entry name" value="Integrase_catalytic"/>
</dbReference>
<dbReference type="PANTHER" id="PTHR30629">
    <property type="entry name" value="PROPHAGE INTEGRASE"/>
    <property type="match status" value="1"/>
</dbReference>
<evidence type="ECO:0000256" key="3">
    <source>
        <dbReference type="ARBA" id="ARBA00023125"/>
    </source>
</evidence>
<dbReference type="SUPFAM" id="SSF56349">
    <property type="entry name" value="DNA breaking-rejoining enzymes"/>
    <property type="match status" value="1"/>
</dbReference>
<evidence type="ECO:0000259" key="7">
    <source>
        <dbReference type="PROSITE" id="PS51898"/>
    </source>
</evidence>
<dbReference type="PROSITE" id="PS51900">
    <property type="entry name" value="CB"/>
    <property type="match status" value="1"/>
</dbReference>
<protein>
    <recommendedName>
        <fullName evidence="10">Integrase</fullName>
    </recommendedName>
</protein>
<evidence type="ECO:0000256" key="2">
    <source>
        <dbReference type="ARBA" id="ARBA00022908"/>
    </source>
</evidence>
<dbReference type="InterPro" id="IPR044068">
    <property type="entry name" value="CB"/>
</dbReference>
<reference evidence="9" key="1">
    <citation type="submission" date="2018-07" db="EMBL/GenBank/DDBJ databases">
        <authorList>
            <person name="Quirk P.G."/>
            <person name="Krulwich T.A."/>
        </authorList>
    </citation>
    <scope>NUCLEOTIDE SEQUENCE</scope>
</reference>
<organism evidence="9">
    <name type="scientific">metagenome</name>
    <dbReference type="NCBI Taxonomy" id="256318"/>
    <lineage>
        <taxon>unclassified sequences</taxon>
        <taxon>metagenomes</taxon>
    </lineage>
</organism>
<evidence type="ECO:0008006" key="10">
    <source>
        <dbReference type="Google" id="ProtNLM"/>
    </source>
</evidence>
<dbReference type="PROSITE" id="PS51898">
    <property type="entry name" value="TYR_RECOMBINASE"/>
    <property type="match status" value="1"/>
</dbReference>
<proteinExistence type="inferred from homology"/>
<keyword evidence="4" id="KW-0233">DNA recombination</keyword>
<dbReference type="GO" id="GO:0046718">
    <property type="term" value="P:symbiont entry into host cell"/>
    <property type="evidence" value="ECO:0007669"/>
    <property type="project" value="UniProtKB-KW"/>
</dbReference>
<dbReference type="InterPro" id="IPR025166">
    <property type="entry name" value="Integrase_DNA_bind_dom"/>
</dbReference>
<dbReference type="GO" id="GO:0044826">
    <property type="term" value="P:viral genome integration into host DNA"/>
    <property type="evidence" value="ECO:0007669"/>
    <property type="project" value="UniProtKB-KW"/>
</dbReference>
<dbReference type="InterPro" id="IPR050808">
    <property type="entry name" value="Phage_Integrase"/>
</dbReference>
<dbReference type="InterPro" id="IPR013762">
    <property type="entry name" value="Integrase-like_cat_sf"/>
</dbReference>
<dbReference type="GO" id="GO:0003677">
    <property type="term" value="F:DNA binding"/>
    <property type="evidence" value="ECO:0007669"/>
    <property type="project" value="UniProtKB-KW"/>
</dbReference>